<evidence type="ECO:0000259" key="4">
    <source>
        <dbReference type="PROSITE" id="PS50805"/>
    </source>
</evidence>
<dbReference type="Gene3D" id="6.10.140.140">
    <property type="match status" value="1"/>
</dbReference>
<feature type="domain" description="KRAB" evidence="4">
    <location>
        <begin position="27"/>
        <end position="70"/>
    </location>
</feature>
<protein>
    <submittedName>
        <fullName evidence="5">ZNF175 isoform 3</fullName>
    </submittedName>
</protein>
<gene>
    <name evidence="5" type="ORF">CR201_G0029801</name>
</gene>
<proteinExistence type="predicted"/>
<feature type="compositionally biased region" description="Polar residues" evidence="3">
    <location>
        <begin position="1"/>
        <end position="11"/>
    </location>
</feature>
<dbReference type="SMART" id="SM00349">
    <property type="entry name" value="KRAB"/>
    <property type="match status" value="1"/>
</dbReference>
<dbReference type="InterPro" id="IPR036051">
    <property type="entry name" value="KRAB_dom_sf"/>
</dbReference>
<accession>A0A2J8U9C9</accession>
<sequence>MPADVNLSQKPQVLGPEEQDGSCEASVSFEDVTVDFSREEWQQLDPAQRRLYQDVMLELYSHLFSVGEHN</sequence>
<dbReference type="PROSITE" id="PS50805">
    <property type="entry name" value="KRAB"/>
    <property type="match status" value="1"/>
</dbReference>
<dbReference type="InterPro" id="IPR050169">
    <property type="entry name" value="Krueppel_C2H2_ZnF"/>
</dbReference>
<dbReference type="PANTHER" id="PTHR23232">
    <property type="entry name" value="KRAB DOMAIN C2H2 ZINC FINGER"/>
    <property type="match status" value="1"/>
</dbReference>
<feature type="region of interest" description="Disordered" evidence="3">
    <location>
        <begin position="1"/>
        <end position="26"/>
    </location>
</feature>
<dbReference type="AlphaFoldDB" id="A0A2J8U9C9"/>
<dbReference type="SUPFAM" id="SSF109640">
    <property type="entry name" value="KRAB domain (Kruppel-associated box)"/>
    <property type="match status" value="1"/>
</dbReference>
<evidence type="ECO:0000256" key="2">
    <source>
        <dbReference type="ARBA" id="ARBA00023242"/>
    </source>
</evidence>
<dbReference type="EMBL" id="NDHI03003467">
    <property type="protein sequence ID" value="PNJ41882.1"/>
    <property type="molecule type" value="Genomic_DNA"/>
</dbReference>
<dbReference type="CDD" id="cd07765">
    <property type="entry name" value="KRAB_A-box"/>
    <property type="match status" value="1"/>
</dbReference>
<dbReference type="GO" id="GO:0006355">
    <property type="term" value="P:regulation of DNA-templated transcription"/>
    <property type="evidence" value="ECO:0007669"/>
    <property type="project" value="InterPro"/>
</dbReference>
<name>A0A2J8U9C9_PONAB</name>
<dbReference type="PANTHER" id="PTHR23232:SF117">
    <property type="entry name" value="KRAB DOMAIN-CONTAINING PROTEIN"/>
    <property type="match status" value="1"/>
</dbReference>
<evidence type="ECO:0000256" key="3">
    <source>
        <dbReference type="SAM" id="MobiDB-lite"/>
    </source>
</evidence>
<dbReference type="Pfam" id="PF01352">
    <property type="entry name" value="KRAB"/>
    <property type="match status" value="1"/>
</dbReference>
<evidence type="ECO:0000313" key="5">
    <source>
        <dbReference type="EMBL" id="PNJ41882.1"/>
    </source>
</evidence>
<evidence type="ECO:0000256" key="1">
    <source>
        <dbReference type="ARBA" id="ARBA00004123"/>
    </source>
</evidence>
<keyword evidence="2" id="KW-0539">Nucleus</keyword>
<organism evidence="5">
    <name type="scientific">Pongo abelii</name>
    <name type="common">Sumatran orangutan</name>
    <name type="synonym">Pongo pygmaeus abelii</name>
    <dbReference type="NCBI Taxonomy" id="9601"/>
    <lineage>
        <taxon>Eukaryota</taxon>
        <taxon>Metazoa</taxon>
        <taxon>Chordata</taxon>
        <taxon>Craniata</taxon>
        <taxon>Vertebrata</taxon>
        <taxon>Euteleostomi</taxon>
        <taxon>Mammalia</taxon>
        <taxon>Eutheria</taxon>
        <taxon>Euarchontoglires</taxon>
        <taxon>Primates</taxon>
        <taxon>Haplorrhini</taxon>
        <taxon>Catarrhini</taxon>
        <taxon>Hominidae</taxon>
        <taxon>Pongo</taxon>
    </lineage>
</organism>
<reference evidence="5" key="1">
    <citation type="submission" date="2017-12" db="EMBL/GenBank/DDBJ databases">
        <title>High-resolution comparative analysis of great ape genomes.</title>
        <authorList>
            <person name="Pollen A."/>
            <person name="Hastie A."/>
            <person name="Hormozdiari F."/>
            <person name="Dougherty M."/>
            <person name="Liu R."/>
            <person name="Chaisson M."/>
            <person name="Hoppe E."/>
            <person name="Hill C."/>
            <person name="Pang A."/>
            <person name="Hillier L."/>
            <person name="Baker C."/>
            <person name="Armstrong J."/>
            <person name="Shendure J."/>
            <person name="Paten B."/>
            <person name="Wilson R."/>
            <person name="Chao H."/>
            <person name="Schneider V."/>
            <person name="Ventura M."/>
            <person name="Kronenberg Z."/>
            <person name="Murali S."/>
            <person name="Gordon D."/>
            <person name="Cantsilieris S."/>
            <person name="Munson K."/>
            <person name="Nelson B."/>
            <person name="Raja A."/>
            <person name="Underwood J."/>
            <person name="Diekhans M."/>
            <person name="Fiddes I."/>
            <person name="Haussler D."/>
            <person name="Eichler E."/>
        </authorList>
    </citation>
    <scope>NUCLEOTIDE SEQUENCE [LARGE SCALE GENOMIC DNA]</scope>
    <source>
        <strain evidence="5">Susie</strain>
    </source>
</reference>
<comment type="subcellular location">
    <subcellularLocation>
        <location evidence="1">Nucleus</location>
    </subcellularLocation>
</comment>
<dbReference type="InterPro" id="IPR001909">
    <property type="entry name" value="KRAB"/>
</dbReference>
<comment type="caution">
    <text evidence="5">The sequence shown here is derived from an EMBL/GenBank/DDBJ whole genome shotgun (WGS) entry which is preliminary data.</text>
</comment>